<evidence type="ECO:0000313" key="2">
    <source>
        <dbReference type="EMBL" id="MBO8434633.1"/>
    </source>
</evidence>
<keyword evidence="1" id="KW-0175">Coiled coil</keyword>
<reference evidence="2" key="1">
    <citation type="submission" date="2020-10" db="EMBL/GenBank/DDBJ databases">
        <authorList>
            <person name="Gilroy R."/>
        </authorList>
    </citation>
    <scope>NUCLEOTIDE SEQUENCE</scope>
    <source>
        <strain evidence="2">F6-4510</strain>
    </source>
</reference>
<gene>
    <name evidence="2" type="ORF">IAC55_04845</name>
</gene>
<organism evidence="2 3">
    <name type="scientific">Candidatus Fimicola merdigallinarum</name>
    <dbReference type="NCBI Taxonomy" id="2840819"/>
    <lineage>
        <taxon>Bacteria</taxon>
        <taxon>Bacillati</taxon>
        <taxon>Bacillota</taxon>
        <taxon>Clostridia</taxon>
        <taxon>Lachnospirales</taxon>
        <taxon>Lachnospiraceae</taxon>
        <taxon>Lachnospiraceae incertae sedis</taxon>
        <taxon>Candidatus Fimicola</taxon>
    </lineage>
</organism>
<evidence type="ECO:0000256" key="1">
    <source>
        <dbReference type="SAM" id="Coils"/>
    </source>
</evidence>
<dbReference type="Proteomes" id="UP000823611">
    <property type="component" value="Unassembled WGS sequence"/>
</dbReference>
<sequence length="396" mass="46115">MTKKNMFFVSDKYDIYCIYKENNSLVFKSSHKSIVVSNSVDMVFNCVADENDIIYILFRDLNGEVILARYNKDNIDIRSMFKRMINTYFYFDIVKNIPVILYTVFDNFNRCYKLMYMSLEDSKWSEEKFIDNIIINSNLSFGVSKVSNNHKILYYKNLRGSIVGREILLYPYEIGSAVEYIKNGNNVLDISILADTDKIHIAYISSFRGRVGVYYKCKEEEVSKASTVYEGRFVSDVMLMKKGSNISILWSTNRGIFDCLCDGIFNNIRNVYSGSRGIVKCSYTCSDESVFSNELYGNLFDRECIPTIFDTLSVTESKTCEDSKNIDYLIIENNKKDTEILNLRRELNSITEKYSKLVVENKNQAKIIEGCERDIDILKRENYQLNSIIEDIKYKE</sequence>
<name>A0A9D9H4L7_9FIRM</name>
<reference evidence="2" key="2">
    <citation type="journal article" date="2021" name="PeerJ">
        <title>Extensive microbial diversity within the chicken gut microbiome revealed by metagenomics and culture.</title>
        <authorList>
            <person name="Gilroy R."/>
            <person name="Ravi A."/>
            <person name="Getino M."/>
            <person name="Pursley I."/>
            <person name="Horton D.L."/>
            <person name="Alikhan N.F."/>
            <person name="Baker D."/>
            <person name="Gharbi K."/>
            <person name="Hall N."/>
            <person name="Watson M."/>
            <person name="Adriaenssens E.M."/>
            <person name="Foster-Nyarko E."/>
            <person name="Jarju S."/>
            <person name="Secka A."/>
            <person name="Antonio M."/>
            <person name="Oren A."/>
            <person name="Chaudhuri R.R."/>
            <person name="La Ragione R."/>
            <person name="Hildebrand F."/>
            <person name="Pallen M.J."/>
        </authorList>
    </citation>
    <scope>NUCLEOTIDE SEQUENCE</scope>
    <source>
        <strain evidence="2">F6-4510</strain>
    </source>
</reference>
<comment type="caution">
    <text evidence="2">The sequence shown here is derived from an EMBL/GenBank/DDBJ whole genome shotgun (WGS) entry which is preliminary data.</text>
</comment>
<protein>
    <submittedName>
        <fullName evidence="2">Uncharacterized protein</fullName>
    </submittedName>
</protein>
<dbReference type="AlphaFoldDB" id="A0A9D9H4L7"/>
<evidence type="ECO:0000313" key="3">
    <source>
        <dbReference type="Proteomes" id="UP000823611"/>
    </source>
</evidence>
<accession>A0A9D9H4L7</accession>
<proteinExistence type="predicted"/>
<feature type="coiled-coil region" evidence="1">
    <location>
        <begin position="333"/>
        <end position="360"/>
    </location>
</feature>
<dbReference type="EMBL" id="JADIMX010000090">
    <property type="protein sequence ID" value="MBO8434633.1"/>
    <property type="molecule type" value="Genomic_DNA"/>
</dbReference>